<name>A0AA36JGF7_9DINO</name>
<organism evidence="1 2">
    <name type="scientific">Effrenium voratum</name>
    <dbReference type="NCBI Taxonomy" id="2562239"/>
    <lineage>
        <taxon>Eukaryota</taxon>
        <taxon>Sar</taxon>
        <taxon>Alveolata</taxon>
        <taxon>Dinophyceae</taxon>
        <taxon>Suessiales</taxon>
        <taxon>Symbiodiniaceae</taxon>
        <taxon>Effrenium</taxon>
    </lineage>
</organism>
<reference evidence="1" key="1">
    <citation type="submission" date="2023-08" db="EMBL/GenBank/DDBJ databases">
        <authorList>
            <person name="Chen Y."/>
            <person name="Shah S."/>
            <person name="Dougan E. K."/>
            <person name="Thang M."/>
            <person name="Chan C."/>
        </authorList>
    </citation>
    <scope>NUCLEOTIDE SEQUENCE</scope>
</reference>
<protein>
    <submittedName>
        <fullName evidence="1">Uncharacterized protein</fullName>
    </submittedName>
</protein>
<keyword evidence="2" id="KW-1185">Reference proteome</keyword>
<comment type="caution">
    <text evidence="1">The sequence shown here is derived from an EMBL/GenBank/DDBJ whole genome shotgun (WGS) entry which is preliminary data.</text>
</comment>
<gene>
    <name evidence="1" type="ORF">EVOR1521_LOCUS27892</name>
</gene>
<proteinExistence type="predicted"/>
<dbReference type="Proteomes" id="UP001178507">
    <property type="component" value="Unassembled WGS sequence"/>
</dbReference>
<dbReference type="EMBL" id="CAUJNA010003601">
    <property type="protein sequence ID" value="CAJ1405760.1"/>
    <property type="molecule type" value="Genomic_DNA"/>
</dbReference>
<sequence length="375" mass="40914">MTAEFISQLRRYAEEAVNAARADLEVNLRRHTSQGPMVLDVALPGAAYFSVAAGGMADVLHFLRRFVQVDRFVGASGGACSLFLILANDKSLQPGRAGVCPDAEELIRSYLMYAESEGTGSLSRWWNASRQIFAGVSNFWERRYEELLQDERAWTAVRQRAFCAVSARPMRQNLFGSPSQSDDRFHCAADNYIMHSFTSHKEVVQSFVATGEATIKGFAMGIPISGEDWALAAAESGAAGAGSAARVKLPASFCDGGHPVTFNSALCPENAAERQRNFLLYYATWFENASDCLLCSPESIERLYKRGVDRTIACLLSPSLMSPAESGSDSKDKMIIIAPDADLDEELGKLGKPGILKGGTFVDLSRKELRPAKAR</sequence>
<evidence type="ECO:0000313" key="2">
    <source>
        <dbReference type="Proteomes" id="UP001178507"/>
    </source>
</evidence>
<evidence type="ECO:0000313" key="1">
    <source>
        <dbReference type="EMBL" id="CAJ1405760.1"/>
    </source>
</evidence>
<dbReference type="AlphaFoldDB" id="A0AA36JGF7"/>
<accession>A0AA36JGF7</accession>